<proteinExistence type="predicted"/>
<protein>
    <recommendedName>
        <fullName evidence="4">Calcineurin-like phosphoesterase domain-containing protein</fullName>
    </recommendedName>
</protein>
<name>A0A0C3G3F4_PILCF</name>
<accession>A0A0C3G3F4</accession>
<dbReference type="PANTHER" id="PTHR10340:SF55">
    <property type="entry name" value="ENDOPOLYPHOSPHATASE"/>
    <property type="match status" value="1"/>
</dbReference>
<feature type="signal peptide" evidence="3">
    <location>
        <begin position="1"/>
        <end position="20"/>
    </location>
</feature>
<evidence type="ECO:0000256" key="1">
    <source>
        <dbReference type="ARBA" id="ARBA00022801"/>
    </source>
</evidence>
<evidence type="ECO:0000313" key="5">
    <source>
        <dbReference type="EMBL" id="KIM90810.1"/>
    </source>
</evidence>
<reference evidence="6" key="2">
    <citation type="submission" date="2015-01" db="EMBL/GenBank/DDBJ databases">
        <title>Evolutionary Origins and Diversification of the Mycorrhizal Mutualists.</title>
        <authorList>
            <consortium name="DOE Joint Genome Institute"/>
            <consortium name="Mycorrhizal Genomics Consortium"/>
            <person name="Kohler A."/>
            <person name="Kuo A."/>
            <person name="Nagy L.G."/>
            <person name="Floudas D."/>
            <person name="Copeland A."/>
            <person name="Barry K.W."/>
            <person name="Cichocki N."/>
            <person name="Veneault-Fourrey C."/>
            <person name="LaButti K."/>
            <person name="Lindquist E.A."/>
            <person name="Lipzen A."/>
            <person name="Lundell T."/>
            <person name="Morin E."/>
            <person name="Murat C."/>
            <person name="Riley R."/>
            <person name="Ohm R."/>
            <person name="Sun H."/>
            <person name="Tunlid A."/>
            <person name="Henrissat B."/>
            <person name="Grigoriev I.V."/>
            <person name="Hibbett D.S."/>
            <person name="Martin F."/>
        </authorList>
    </citation>
    <scope>NUCLEOTIDE SEQUENCE [LARGE SCALE GENOMIC DNA]</scope>
    <source>
        <strain evidence="6">F 1598</strain>
    </source>
</reference>
<keyword evidence="6" id="KW-1185">Reference proteome</keyword>
<dbReference type="AlphaFoldDB" id="A0A0C3G3F4"/>
<dbReference type="InParanoid" id="A0A0C3G3F4"/>
<dbReference type="Pfam" id="PF00149">
    <property type="entry name" value="Metallophos"/>
    <property type="match status" value="1"/>
</dbReference>
<dbReference type="GO" id="GO:0006798">
    <property type="term" value="P:polyphosphate catabolic process"/>
    <property type="evidence" value="ECO:0007669"/>
    <property type="project" value="TreeGrafter"/>
</dbReference>
<dbReference type="GO" id="GO:0008081">
    <property type="term" value="F:phosphoric diester hydrolase activity"/>
    <property type="evidence" value="ECO:0007669"/>
    <property type="project" value="TreeGrafter"/>
</dbReference>
<keyword evidence="3" id="KW-0732">Signal</keyword>
<dbReference type="InterPro" id="IPR029052">
    <property type="entry name" value="Metallo-depent_PP-like"/>
</dbReference>
<dbReference type="OrthoDB" id="348678at2759"/>
<dbReference type="SUPFAM" id="SSF56300">
    <property type="entry name" value="Metallo-dependent phosphatases"/>
    <property type="match status" value="1"/>
</dbReference>
<sequence>MQTFTALRLLILIAVAVSEAFTAPAQVTLQAPATSQASNARKLTGRFLHITDMHPDPHYKPHTSIYKSCHRKNPKKKRDRAGFWGTPFEECDSPLRLTDFTLRYLDKHWSSEIDFVIWTGDNARHDEDRKIPRTTDEIYDLNRAVAKKMEKIFLNKGIPVIPSIGNNDVWPHVIFFVCDSSIPG</sequence>
<dbReference type="GO" id="GO:0000298">
    <property type="term" value="F:endopolyphosphatase activity"/>
    <property type="evidence" value="ECO:0007669"/>
    <property type="project" value="TreeGrafter"/>
</dbReference>
<dbReference type="Proteomes" id="UP000054166">
    <property type="component" value="Unassembled WGS sequence"/>
</dbReference>
<keyword evidence="1" id="KW-0378">Hydrolase</keyword>
<dbReference type="GO" id="GO:0004309">
    <property type="term" value="F:exopolyphosphatase activity"/>
    <property type="evidence" value="ECO:0007669"/>
    <property type="project" value="TreeGrafter"/>
</dbReference>
<evidence type="ECO:0000313" key="6">
    <source>
        <dbReference type="Proteomes" id="UP000054166"/>
    </source>
</evidence>
<dbReference type="HOGENOM" id="CLU_1468728_0_0_1"/>
<gene>
    <name evidence="5" type="ORF">PILCRDRAFT_811292</name>
</gene>
<evidence type="ECO:0000256" key="2">
    <source>
        <dbReference type="ARBA" id="ARBA00023180"/>
    </source>
</evidence>
<dbReference type="GO" id="GO:0005615">
    <property type="term" value="C:extracellular space"/>
    <property type="evidence" value="ECO:0007669"/>
    <property type="project" value="TreeGrafter"/>
</dbReference>
<dbReference type="STRING" id="765440.A0A0C3G3F4"/>
<dbReference type="InterPro" id="IPR004843">
    <property type="entry name" value="Calcineurin-like_PHP"/>
</dbReference>
<organism evidence="5 6">
    <name type="scientific">Piloderma croceum (strain F 1598)</name>
    <dbReference type="NCBI Taxonomy" id="765440"/>
    <lineage>
        <taxon>Eukaryota</taxon>
        <taxon>Fungi</taxon>
        <taxon>Dikarya</taxon>
        <taxon>Basidiomycota</taxon>
        <taxon>Agaricomycotina</taxon>
        <taxon>Agaricomycetes</taxon>
        <taxon>Agaricomycetidae</taxon>
        <taxon>Atheliales</taxon>
        <taxon>Atheliaceae</taxon>
        <taxon>Piloderma</taxon>
    </lineage>
</organism>
<keyword evidence="2" id="KW-0325">Glycoprotein</keyword>
<feature type="chain" id="PRO_5002174511" description="Calcineurin-like phosphoesterase domain-containing protein" evidence="3">
    <location>
        <begin position="21"/>
        <end position="184"/>
    </location>
</feature>
<dbReference type="GO" id="GO:0000324">
    <property type="term" value="C:fungal-type vacuole"/>
    <property type="evidence" value="ECO:0007669"/>
    <property type="project" value="TreeGrafter"/>
</dbReference>
<reference evidence="5 6" key="1">
    <citation type="submission" date="2014-04" db="EMBL/GenBank/DDBJ databases">
        <authorList>
            <consortium name="DOE Joint Genome Institute"/>
            <person name="Kuo A."/>
            <person name="Tarkka M."/>
            <person name="Buscot F."/>
            <person name="Kohler A."/>
            <person name="Nagy L.G."/>
            <person name="Floudas D."/>
            <person name="Copeland A."/>
            <person name="Barry K.W."/>
            <person name="Cichocki N."/>
            <person name="Veneault-Fourrey C."/>
            <person name="LaButti K."/>
            <person name="Lindquist E.A."/>
            <person name="Lipzen A."/>
            <person name="Lundell T."/>
            <person name="Morin E."/>
            <person name="Murat C."/>
            <person name="Sun H."/>
            <person name="Tunlid A."/>
            <person name="Henrissat B."/>
            <person name="Grigoriev I.V."/>
            <person name="Hibbett D.S."/>
            <person name="Martin F."/>
            <person name="Nordberg H.P."/>
            <person name="Cantor M.N."/>
            <person name="Hua S.X."/>
        </authorList>
    </citation>
    <scope>NUCLEOTIDE SEQUENCE [LARGE SCALE GENOMIC DNA]</scope>
    <source>
        <strain evidence="5 6">F 1598</strain>
    </source>
</reference>
<evidence type="ECO:0000256" key="3">
    <source>
        <dbReference type="SAM" id="SignalP"/>
    </source>
</evidence>
<evidence type="ECO:0000259" key="4">
    <source>
        <dbReference type="Pfam" id="PF00149"/>
    </source>
</evidence>
<feature type="domain" description="Calcineurin-like phosphoesterase" evidence="4">
    <location>
        <begin position="46"/>
        <end position="168"/>
    </location>
</feature>
<dbReference type="EMBL" id="KN832972">
    <property type="protein sequence ID" value="KIM90810.1"/>
    <property type="molecule type" value="Genomic_DNA"/>
</dbReference>
<dbReference type="PANTHER" id="PTHR10340">
    <property type="entry name" value="SPHINGOMYELIN PHOSPHODIESTERASE"/>
    <property type="match status" value="1"/>
</dbReference>